<keyword evidence="3" id="KW-1185">Reference proteome</keyword>
<evidence type="ECO:0000313" key="2">
    <source>
        <dbReference type="EMBL" id="TKW02951.1"/>
    </source>
</evidence>
<evidence type="ECO:0000313" key="3">
    <source>
        <dbReference type="Proteomes" id="UP000298652"/>
    </source>
</evidence>
<dbReference type="Gramene" id="TKW02951">
    <property type="protein sequence ID" value="TKW02951"/>
    <property type="gene ID" value="SEVIR_7G045705v2"/>
</dbReference>
<dbReference type="AlphaFoldDB" id="A0A4U6TKA4"/>
<reference evidence="2" key="1">
    <citation type="submission" date="2019-03" db="EMBL/GenBank/DDBJ databases">
        <title>WGS assembly of Setaria viridis.</title>
        <authorList>
            <person name="Huang P."/>
            <person name="Jenkins J."/>
            <person name="Grimwood J."/>
            <person name="Barry K."/>
            <person name="Healey A."/>
            <person name="Mamidi S."/>
            <person name="Sreedasyam A."/>
            <person name="Shu S."/>
            <person name="Feldman M."/>
            <person name="Wu J."/>
            <person name="Yu Y."/>
            <person name="Chen C."/>
            <person name="Johnson J."/>
            <person name="Rokhsar D."/>
            <person name="Baxter I."/>
            <person name="Schmutz J."/>
            <person name="Brutnell T."/>
            <person name="Kellogg E."/>
        </authorList>
    </citation>
    <scope>NUCLEOTIDE SEQUENCE [LARGE SCALE GENOMIC DNA]</scope>
</reference>
<accession>A0A4U6TKA4</accession>
<dbReference type="EMBL" id="CM016558">
    <property type="protein sequence ID" value="TKW02951.1"/>
    <property type="molecule type" value="Genomic_DNA"/>
</dbReference>
<proteinExistence type="predicted"/>
<protein>
    <submittedName>
        <fullName evidence="2">Uncharacterized protein</fullName>
    </submittedName>
</protein>
<evidence type="ECO:0000256" key="1">
    <source>
        <dbReference type="SAM" id="MobiDB-lite"/>
    </source>
</evidence>
<feature type="region of interest" description="Disordered" evidence="1">
    <location>
        <begin position="131"/>
        <end position="153"/>
    </location>
</feature>
<name>A0A4U6TKA4_SETVI</name>
<sequence>MKIVQRNPKSLKTETCVQAQAPHWATSSVIIDPLIIFQRWKSKHRRGPGIFSTLRVSHDRSFLPRAPSPVLVAFPTSSPAWKGRGSRRRRVALRDRVRVSVTSYDEGRSHLAYSLVSHSVLHPPSKHWPVPLPSSMERERRSRVTTAGGSKRVNRRTYEVGRRRPPVGRRQPGTRPQHHGGGMLFDDMPNQDMEPDIPVAATSCSNMLIGSRFMALGTRTTKCRLNCDNDWQFYQLSSVPSRSLLVVRQTMHT</sequence>
<organism evidence="2 3">
    <name type="scientific">Setaria viridis</name>
    <name type="common">Green bristlegrass</name>
    <name type="synonym">Setaria italica subsp. viridis</name>
    <dbReference type="NCBI Taxonomy" id="4556"/>
    <lineage>
        <taxon>Eukaryota</taxon>
        <taxon>Viridiplantae</taxon>
        <taxon>Streptophyta</taxon>
        <taxon>Embryophyta</taxon>
        <taxon>Tracheophyta</taxon>
        <taxon>Spermatophyta</taxon>
        <taxon>Magnoliopsida</taxon>
        <taxon>Liliopsida</taxon>
        <taxon>Poales</taxon>
        <taxon>Poaceae</taxon>
        <taxon>PACMAD clade</taxon>
        <taxon>Panicoideae</taxon>
        <taxon>Panicodae</taxon>
        <taxon>Paniceae</taxon>
        <taxon>Cenchrinae</taxon>
        <taxon>Setaria</taxon>
    </lineage>
</organism>
<gene>
    <name evidence="2" type="ORF">SEVIR_7G045705v2</name>
</gene>
<dbReference type="Proteomes" id="UP000298652">
    <property type="component" value="Chromosome 7"/>
</dbReference>
<feature type="region of interest" description="Disordered" evidence="1">
    <location>
        <begin position="162"/>
        <end position="181"/>
    </location>
</feature>